<comment type="caution">
    <text evidence="4">The sequence shown here is derived from an EMBL/GenBank/DDBJ whole genome shotgun (WGS) entry which is preliminary data.</text>
</comment>
<evidence type="ECO:0000256" key="2">
    <source>
        <dbReference type="PIRSR" id="PIRSR006386-1"/>
    </source>
</evidence>
<feature type="domain" description="DSBA-like thioredoxin" evidence="3">
    <location>
        <begin position="6"/>
        <end position="124"/>
    </location>
</feature>
<evidence type="ECO:0000313" key="4">
    <source>
        <dbReference type="EMBL" id="KAJ5247868.1"/>
    </source>
</evidence>
<dbReference type="SUPFAM" id="SSF52833">
    <property type="entry name" value="Thioredoxin-like"/>
    <property type="match status" value="1"/>
</dbReference>
<dbReference type="EMBL" id="JAPQKS010000002">
    <property type="protein sequence ID" value="KAJ5247868.1"/>
    <property type="molecule type" value="Genomic_DNA"/>
</dbReference>
<sequence length="239" mass="26552">MAVPKITVYLDLVSPFAYIAFHILRNSPTFAKCEIEYVPIFLGGLMQTCGNTPPIAVKNKDKWIDVERLRWAKYFSVPMADRVPDGFPLRTLQVQRALCALSQISPAQVAPAMEALFRSSWVDRNAKIVDPNTFGSIIGQVAGEEVAQQVVSLAECPEDPRNDISNYRDYDQVGQAHVKSLLTSNTERAFKDGAFGLPWFVCTNVNNKTEGFWGVDHIGQVADFLGLDRSHNAGFRASL</sequence>
<dbReference type="InterPro" id="IPR051924">
    <property type="entry name" value="GST_Kappa/NadH"/>
</dbReference>
<evidence type="ECO:0000313" key="5">
    <source>
        <dbReference type="Proteomes" id="UP001150941"/>
    </source>
</evidence>
<proteinExistence type="inferred from homology"/>
<protein>
    <recommendedName>
        <fullName evidence="1">Glutathione S-transferase kappa</fullName>
        <ecNumber evidence="1">2.5.1.18</ecNumber>
    </recommendedName>
</protein>
<dbReference type="GO" id="GO:0004602">
    <property type="term" value="F:glutathione peroxidase activity"/>
    <property type="evidence" value="ECO:0007669"/>
    <property type="project" value="TreeGrafter"/>
</dbReference>
<dbReference type="InterPro" id="IPR036249">
    <property type="entry name" value="Thioredoxin-like_sf"/>
</dbReference>
<dbReference type="AlphaFoldDB" id="A0A9W9TYU7"/>
<dbReference type="OrthoDB" id="4664297at2759"/>
<dbReference type="PANTHER" id="PTHR42943:SF2">
    <property type="entry name" value="GLUTATHIONE S-TRANSFERASE KAPPA 1"/>
    <property type="match status" value="1"/>
</dbReference>
<organism evidence="4 5">
    <name type="scientific">Penicillium chermesinum</name>
    <dbReference type="NCBI Taxonomy" id="63820"/>
    <lineage>
        <taxon>Eukaryota</taxon>
        <taxon>Fungi</taxon>
        <taxon>Dikarya</taxon>
        <taxon>Ascomycota</taxon>
        <taxon>Pezizomycotina</taxon>
        <taxon>Eurotiomycetes</taxon>
        <taxon>Eurotiomycetidae</taxon>
        <taxon>Eurotiales</taxon>
        <taxon>Aspergillaceae</taxon>
        <taxon>Penicillium</taxon>
    </lineage>
</organism>
<dbReference type="PANTHER" id="PTHR42943">
    <property type="entry name" value="GLUTATHIONE S-TRANSFERASE KAPPA"/>
    <property type="match status" value="1"/>
</dbReference>
<gene>
    <name evidence="4" type="ORF">N7468_002851</name>
</gene>
<dbReference type="RefSeq" id="XP_058335289.1">
    <property type="nucleotide sequence ID" value="XM_058472148.1"/>
</dbReference>
<keyword evidence="5" id="KW-1185">Reference proteome</keyword>
<feature type="active site" description="Nucleophile" evidence="2">
    <location>
        <position position="14"/>
    </location>
</feature>
<dbReference type="InterPro" id="IPR014440">
    <property type="entry name" value="HCCAis_GSTk"/>
</dbReference>
<dbReference type="EC" id="2.5.1.18" evidence="1"/>
<dbReference type="InterPro" id="IPR001853">
    <property type="entry name" value="DSBA-like_thioredoxin_dom"/>
</dbReference>
<keyword evidence="1" id="KW-0808">Transferase</keyword>
<dbReference type="Pfam" id="PF01323">
    <property type="entry name" value="DSBA"/>
    <property type="match status" value="1"/>
</dbReference>
<reference evidence="4" key="2">
    <citation type="journal article" date="2023" name="IMA Fungus">
        <title>Comparative genomic study of the Penicillium genus elucidates a diverse pangenome and 15 lateral gene transfer events.</title>
        <authorList>
            <person name="Petersen C."/>
            <person name="Sorensen T."/>
            <person name="Nielsen M.R."/>
            <person name="Sondergaard T.E."/>
            <person name="Sorensen J.L."/>
            <person name="Fitzpatrick D.A."/>
            <person name="Frisvad J.C."/>
            <person name="Nielsen K.L."/>
        </authorList>
    </citation>
    <scope>NUCLEOTIDE SEQUENCE</scope>
    <source>
        <strain evidence="4">IBT 19713</strain>
    </source>
</reference>
<evidence type="ECO:0000256" key="1">
    <source>
        <dbReference type="PIRNR" id="PIRNR006386"/>
    </source>
</evidence>
<dbReference type="GO" id="GO:0006749">
    <property type="term" value="P:glutathione metabolic process"/>
    <property type="evidence" value="ECO:0007669"/>
    <property type="project" value="TreeGrafter"/>
</dbReference>
<dbReference type="GO" id="GO:0005777">
    <property type="term" value="C:peroxisome"/>
    <property type="evidence" value="ECO:0007669"/>
    <property type="project" value="TreeGrafter"/>
</dbReference>
<reference evidence="4" key="1">
    <citation type="submission" date="2022-11" db="EMBL/GenBank/DDBJ databases">
        <authorList>
            <person name="Petersen C."/>
        </authorList>
    </citation>
    <scope>NUCLEOTIDE SEQUENCE</scope>
    <source>
        <strain evidence="4">IBT 19713</strain>
    </source>
</reference>
<accession>A0A9W9TYU7</accession>
<comment type="catalytic activity">
    <reaction evidence="1">
        <text>RX + glutathione = an S-substituted glutathione + a halide anion + H(+)</text>
        <dbReference type="Rhea" id="RHEA:16437"/>
        <dbReference type="ChEBI" id="CHEBI:15378"/>
        <dbReference type="ChEBI" id="CHEBI:16042"/>
        <dbReference type="ChEBI" id="CHEBI:17792"/>
        <dbReference type="ChEBI" id="CHEBI:57925"/>
        <dbReference type="ChEBI" id="CHEBI:90779"/>
        <dbReference type="EC" id="2.5.1.18"/>
    </reaction>
</comment>
<comment type="similarity">
    <text evidence="1">Belongs to the GST superfamily. Kappa family.</text>
</comment>
<dbReference type="GO" id="GO:0004364">
    <property type="term" value="F:glutathione transferase activity"/>
    <property type="evidence" value="ECO:0007669"/>
    <property type="project" value="UniProtKB-UniRule"/>
</dbReference>
<name>A0A9W9TYU7_9EURO</name>
<dbReference type="Proteomes" id="UP001150941">
    <property type="component" value="Unassembled WGS sequence"/>
</dbReference>
<dbReference type="Gene3D" id="3.40.30.10">
    <property type="entry name" value="Glutaredoxin"/>
    <property type="match status" value="1"/>
</dbReference>
<evidence type="ECO:0000259" key="3">
    <source>
        <dbReference type="Pfam" id="PF01323"/>
    </source>
</evidence>
<dbReference type="GO" id="GO:0005739">
    <property type="term" value="C:mitochondrion"/>
    <property type="evidence" value="ECO:0007669"/>
    <property type="project" value="TreeGrafter"/>
</dbReference>
<dbReference type="GeneID" id="83199451"/>
<dbReference type="PIRSF" id="PIRSF006386">
    <property type="entry name" value="HCCAis_GSTk"/>
    <property type="match status" value="1"/>
</dbReference>